<accession>A0AAD4F9F6</accession>
<dbReference type="EMBL" id="JAANER010000010">
    <property type="protein sequence ID" value="KAG9185798.1"/>
    <property type="molecule type" value="Genomic_DNA"/>
</dbReference>
<evidence type="ECO:0000313" key="2">
    <source>
        <dbReference type="Proteomes" id="UP001199106"/>
    </source>
</evidence>
<protein>
    <submittedName>
        <fullName evidence="1">Uncharacterized protein</fullName>
    </submittedName>
</protein>
<dbReference type="InterPro" id="IPR016181">
    <property type="entry name" value="Acyl_CoA_acyltransferase"/>
</dbReference>
<keyword evidence="2" id="KW-1185">Reference proteome</keyword>
<dbReference type="SUPFAM" id="SSF55729">
    <property type="entry name" value="Acyl-CoA N-acyltransferases (Nat)"/>
    <property type="match status" value="1"/>
</dbReference>
<reference evidence="1" key="1">
    <citation type="submission" date="2021-07" db="EMBL/GenBank/DDBJ databases">
        <title>Genome Resource of American Ginseng Black Spot Pathogen Alternaria panax.</title>
        <authorList>
            <person name="Qiu C."/>
            <person name="Wang W."/>
            <person name="Liu Z."/>
        </authorList>
    </citation>
    <scope>NUCLEOTIDE SEQUENCE</scope>
    <source>
        <strain evidence="1">BNCC115425</strain>
    </source>
</reference>
<dbReference type="Gene3D" id="3.40.630.30">
    <property type="match status" value="1"/>
</dbReference>
<evidence type="ECO:0000313" key="1">
    <source>
        <dbReference type="EMBL" id="KAG9185798.1"/>
    </source>
</evidence>
<dbReference type="Proteomes" id="UP001199106">
    <property type="component" value="Unassembled WGS sequence"/>
</dbReference>
<name>A0AAD4F9F6_9PLEO</name>
<sequence>MTTPKLSTPTLFTPSELKANPTLSKFVTQLVNDAFHRSDEIDPVKWNNTTSRFSNEEALHTLLGHEGSAIALIFDEADIAKNFEKAIGNENRRVVACAAAVPWKGGWAKEGAGKESGWEMKIVSVDGDPKYHHRGLAVQLLKFLESCLVANERKVSQRAGKLGEGVLTLWILAAECINGEYWRKRGYQEVRKKVEGPGVWSCKTSFEMVVLRKDVTFHVGAESIDRQCEKAK</sequence>
<comment type="caution">
    <text evidence="1">The sequence shown here is derived from an EMBL/GenBank/DDBJ whole genome shotgun (WGS) entry which is preliminary data.</text>
</comment>
<gene>
    <name evidence="1" type="ORF">G6011_07129</name>
</gene>
<dbReference type="AlphaFoldDB" id="A0AAD4F9F6"/>
<organism evidence="1 2">
    <name type="scientific">Alternaria panax</name>
    <dbReference type="NCBI Taxonomy" id="48097"/>
    <lineage>
        <taxon>Eukaryota</taxon>
        <taxon>Fungi</taxon>
        <taxon>Dikarya</taxon>
        <taxon>Ascomycota</taxon>
        <taxon>Pezizomycotina</taxon>
        <taxon>Dothideomycetes</taxon>
        <taxon>Pleosporomycetidae</taxon>
        <taxon>Pleosporales</taxon>
        <taxon>Pleosporineae</taxon>
        <taxon>Pleosporaceae</taxon>
        <taxon>Alternaria</taxon>
        <taxon>Alternaria sect. Panax</taxon>
    </lineage>
</organism>
<proteinExistence type="predicted"/>